<dbReference type="InterPro" id="IPR010982">
    <property type="entry name" value="Lambda_DNA-bd_dom_sf"/>
</dbReference>
<dbReference type="AlphaFoldDB" id="A0A1V8RPJ1"/>
<dbReference type="Pfam" id="PF07883">
    <property type="entry name" value="Cupin_2"/>
    <property type="match status" value="1"/>
</dbReference>
<dbReference type="Gene3D" id="1.10.260.40">
    <property type="entry name" value="lambda repressor-like DNA-binding domains"/>
    <property type="match status" value="1"/>
</dbReference>
<evidence type="ECO:0000259" key="2">
    <source>
        <dbReference type="PROSITE" id="PS50943"/>
    </source>
</evidence>
<accession>A0A1V8RPJ1</accession>
<dbReference type="InterPro" id="IPR014710">
    <property type="entry name" value="RmlC-like_jellyroll"/>
</dbReference>
<dbReference type="STRING" id="1873176.BFN67_20215"/>
<dbReference type="PROSITE" id="PS50943">
    <property type="entry name" value="HTH_CROC1"/>
    <property type="match status" value="1"/>
</dbReference>
<evidence type="ECO:0000256" key="1">
    <source>
        <dbReference type="ARBA" id="ARBA00023125"/>
    </source>
</evidence>
<reference evidence="3 4" key="1">
    <citation type="journal article" date="2016" name="Int. J. Syst. Evol. Microbiol.">
        <title>Pseudaminobacter manganicus sp. nov., isolated from sludge of a manganese mine.</title>
        <authorList>
            <person name="Li J."/>
            <person name="Huang J."/>
            <person name="Liao S."/>
            <person name="Wang G."/>
        </authorList>
    </citation>
    <scope>NUCLEOTIDE SEQUENCE [LARGE SCALE GENOMIC DNA]</scope>
    <source>
        <strain evidence="3 4">JH-7</strain>
    </source>
</reference>
<feature type="domain" description="HTH cro/C1-type" evidence="2">
    <location>
        <begin position="71"/>
        <end position="125"/>
    </location>
</feature>
<dbReference type="Proteomes" id="UP000191905">
    <property type="component" value="Unassembled WGS sequence"/>
</dbReference>
<keyword evidence="4" id="KW-1185">Reference proteome</keyword>
<evidence type="ECO:0000313" key="4">
    <source>
        <dbReference type="Proteomes" id="UP000191905"/>
    </source>
</evidence>
<dbReference type="Gene3D" id="2.60.120.10">
    <property type="entry name" value="Jelly Rolls"/>
    <property type="match status" value="1"/>
</dbReference>
<dbReference type="InterPro" id="IPR011051">
    <property type="entry name" value="RmlC_Cupin_sf"/>
</dbReference>
<dbReference type="SUPFAM" id="SSF51182">
    <property type="entry name" value="RmlC-like cupins"/>
    <property type="match status" value="1"/>
</dbReference>
<dbReference type="GO" id="GO:0003700">
    <property type="term" value="F:DNA-binding transcription factor activity"/>
    <property type="evidence" value="ECO:0007669"/>
    <property type="project" value="TreeGrafter"/>
</dbReference>
<comment type="caution">
    <text evidence="3">The sequence shown here is derived from an EMBL/GenBank/DDBJ whole genome shotgun (WGS) entry which is preliminary data.</text>
</comment>
<dbReference type="OrthoDB" id="9805356at2"/>
<gene>
    <name evidence="3" type="ORF">BFN67_20215</name>
</gene>
<evidence type="ECO:0000313" key="3">
    <source>
        <dbReference type="EMBL" id="OQM75064.1"/>
    </source>
</evidence>
<dbReference type="EMBL" id="MDET01000021">
    <property type="protein sequence ID" value="OQM75064.1"/>
    <property type="molecule type" value="Genomic_DNA"/>
</dbReference>
<name>A0A1V8RPJ1_9HYPH</name>
<dbReference type="CDD" id="cd02209">
    <property type="entry name" value="cupin_XRE_C"/>
    <property type="match status" value="1"/>
</dbReference>
<dbReference type="GO" id="GO:0005829">
    <property type="term" value="C:cytosol"/>
    <property type="evidence" value="ECO:0007669"/>
    <property type="project" value="TreeGrafter"/>
</dbReference>
<dbReference type="CDD" id="cd00093">
    <property type="entry name" value="HTH_XRE"/>
    <property type="match status" value="1"/>
</dbReference>
<organism evidence="3 4">
    <name type="scientific">Manganibacter manganicus</name>
    <dbReference type="NCBI Taxonomy" id="1873176"/>
    <lineage>
        <taxon>Bacteria</taxon>
        <taxon>Pseudomonadati</taxon>
        <taxon>Pseudomonadota</taxon>
        <taxon>Alphaproteobacteria</taxon>
        <taxon>Hyphomicrobiales</taxon>
        <taxon>Phyllobacteriaceae</taxon>
        <taxon>Manganibacter</taxon>
    </lineage>
</organism>
<dbReference type="PANTHER" id="PTHR46797:SF2">
    <property type="entry name" value="TRANSCRIPTIONAL REGULATOR"/>
    <property type="match status" value="1"/>
</dbReference>
<keyword evidence="1" id="KW-0238">DNA-binding</keyword>
<dbReference type="SMART" id="SM00530">
    <property type="entry name" value="HTH_XRE"/>
    <property type="match status" value="1"/>
</dbReference>
<proteinExistence type="predicted"/>
<dbReference type="InterPro" id="IPR001387">
    <property type="entry name" value="Cro/C1-type_HTH"/>
</dbReference>
<dbReference type="GO" id="GO:0003677">
    <property type="term" value="F:DNA binding"/>
    <property type="evidence" value="ECO:0007669"/>
    <property type="project" value="UniProtKB-KW"/>
</dbReference>
<dbReference type="InterPro" id="IPR050807">
    <property type="entry name" value="TransReg_Diox_bact_type"/>
</dbReference>
<dbReference type="RefSeq" id="WP_080920155.1">
    <property type="nucleotide sequence ID" value="NZ_MDET01000021.1"/>
</dbReference>
<dbReference type="SUPFAM" id="SSF47413">
    <property type="entry name" value="lambda repressor-like DNA-binding domains"/>
    <property type="match status" value="1"/>
</dbReference>
<dbReference type="Pfam" id="PF01381">
    <property type="entry name" value="HTH_3"/>
    <property type="match status" value="1"/>
</dbReference>
<sequence length="252" mass="26954">MSKATATGQGGKARSNGKAAPIVAKAVGKAGVAKAAETKAGAPHNLPLTQNPHATRDTREKVLEVAIGHEVRAFRKKLGITVADLAAATDISLGMLSKIENGITSPSLTTLQALSRALGTPVTSFFRRFEEERNAVFVKAGEGVDVERRGTRAGHQYNLLGHIGADSSGVVVEPYLITLSGDSDVFPTFQHDGLEFLYMLQGEVVYRHGHNLYRMTPGDSLFFDADAPHGPEELTTLPISYLSIICYPRGRG</sequence>
<protein>
    <submittedName>
        <fullName evidence="3">MerR family transcriptional regulator</fullName>
    </submittedName>
</protein>
<dbReference type="InterPro" id="IPR013096">
    <property type="entry name" value="Cupin_2"/>
</dbReference>
<dbReference type="PANTHER" id="PTHR46797">
    <property type="entry name" value="HTH-TYPE TRANSCRIPTIONAL REGULATOR"/>
    <property type="match status" value="1"/>
</dbReference>